<sequence>MHRFGDILEEAILGIQSETAEFQVIRDAKDCIGPHWYGLRCRVTCRHFRTGFYLHIGLISNDVEAGWAGSLGMEPGIHLVSGTGSIAFGKNKAGKSKRSGSWSAFFGDEGSCCWLGRRTMELFSKQADERIPVGPLYHMMRERFQLKQDMDFIACMEAEYIPVRSKTASLQKLLLAQQKRGMNRQNPCIGNRQRNWE</sequence>
<keyword evidence="2" id="KW-1185">Reference proteome</keyword>
<reference evidence="1" key="1">
    <citation type="submission" date="2019-04" db="EMBL/GenBank/DDBJ databases">
        <title>Microbes associate with the intestines of laboratory mice.</title>
        <authorList>
            <person name="Navarre W."/>
            <person name="Wong E."/>
            <person name="Huang K."/>
            <person name="Tropini C."/>
            <person name="Ng K."/>
            <person name="Yu B."/>
        </authorList>
    </citation>
    <scope>NUCLEOTIDE SEQUENCE</scope>
    <source>
        <strain evidence="1">NM01_1-7b</strain>
    </source>
</reference>
<dbReference type="EMBL" id="SRYA01000018">
    <property type="protein sequence ID" value="TGY96328.1"/>
    <property type="molecule type" value="Genomic_DNA"/>
</dbReference>
<name>A0AC61RWL9_9FIRM</name>
<dbReference type="Proteomes" id="UP000304953">
    <property type="component" value="Unassembled WGS sequence"/>
</dbReference>
<gene>
    <name evidence="1" type="ORF">E5329_10815</name>
</gene>
<accession>A0AC61RWL9</accession>
<proteinExistence type="predicted"/>
<evidence type="ECO:0000313" key="1">
    <source>
        <dbReference type="EMBL" id="TGY96328.1"/>
    </source>
</evidence>
<evidence type="ECO:0000313" key="2">
    <source>
        <dbReference type="Proteomes" id="UP000304953"/>
    </source>
</evidence>
<protein>
    <submittedName>
        <fullName evidence="1">Uncharacterized protein</fullName>
    </submittedName>
</protein>
<organism evidence="1 2">
    <name type="scientific">Petralouisia muris</name>
    <dbReference type="NCBI Taxonomy" id="3032872"/>
    <lineage>
        <taxon>Bacteria</taxon>
        <taxon>Bacillati</taxon>
        <taxon>Bacillota</taxon>
        <taxon>Clostridia</taxon>
        <taxon>Lachnospirales</taxon>
        <taxon>Lachnospiraceae</taxon>
        <taxon>Petralouisia</taxon>
    </lineage>
</organism>
<comment type="caution">
    <text evidence="1">The sequence shown here is derived from an EMBL/GenBank/DDBJ whole genome shotgun (WGS) entry which is preliminary data.</text>
</comment>